<evidence type="ECO:0000256" key="1">
    <source>
        <dbReference type="ARBA" id="ARBA00022448"/>
    </source>
</evidence>
<accession>A0A0U4EVL9</accession>
<keyword evidence="7 10" id="KW-0406">Ion transport</keyword>
<keyword evidence="10" id="KW-1133">Transmembrane helix</keyword>
<dbReference type="Proteomes" id="UP000271906">
    <property type="component" value="Segment"/>
</dbReference>
<keyword evidence="6 10" id="KW-1043">Host membrane</keyword>
<evidence type="ECO:0000256" key="7">
    <source>
        <dbReference type="ARBA" id="ARBA00023065"/>
    </source>
</evidence>
<keyword evidence="5 10" id="KW-0053">Apoptosis</keyword>
<comment type="similarity">
    <text evidence="10">Belongs to the HIV-1 VPU protein family.</text>
</comment>
<dbReference type="Pfam" id="PF00558">
    <property type="entry name" value="Vpu"/>
    <property type="match status" value="1"/>
</dbReference>
<dbReference type="GO" id="GO:0033644">
    <property type="term" value="C:host cell membrane"/>
    <property type="evidence" value="ECO:0007669"/>
    <property type="project" value="UniProtKB-SubCell"/>
</dbReference>
<evidence type="ECO:0000256" key="5">
    <source>
        <dbReference type="ARBA" id="ARBA00022703"/>
    </source>
</evidence>
<dbReference type="InterPro" id="IPR008187">
    <property type="entry name" value="Vpu"/>
</dbReference>
<evidence type="ECO:0000313" key="13">
    <source>
        <dbReference type="Proteomes" id="UP000107814"/>
    </source>
</evidence>
<sequence length="87" mass="10613">MLMHQRDVLVLVVFIALSIVSLLIWLFSLKYYLEKRNQERREEEILKRLRRIIEIKDDSDYGTTEEEEQEVMDLMHNHGFDNPMFEL</sequence>
<dbReference type="EMBL" id="KY112585">
    <property type="protein sequence ID" value="APZ84127.1"/>
    <property type="molecule type" value="Genomic_RNA"/>
</dbReference>
<evidence type="ECO:0000256" key="6">
    <source>
        <dbReference type="ARBA" id="ARBA00022870"/>
    </source>
</evidence>
<reference evidence="12" key="2">
    <citation type="journal article" date="2017" name="J. Virol.">
        <title>Efficient Vpu-mediated tetherin antagonism by an HIV-1 group O strain.</title>
        <authorList>
            <person name="Mack K."/>
            <person name="Starz K."/>
            <person name="Sauter D."/>
            <person name="Langer S."/>
            <person name="Bibollet-Ruche F."/>
            <person name="Learn G.H."/>
            <person name="Sturzel C.M."/>
            <person name="Leoz M."/>
            <person name="Plantier J.C."/>
            <person name="Geyer M."/>
            <person name="Hahn B.H."/>
            <person name="Kirchhoff F."/>
        </authorList>
    </citation>
    <scope>NUCLEOTIDE SEQUENCE [LARGE SCALE GENOMIC DNA]</scope>
    <source>
        <strain evidence="12">RBF206</strain>
    </source>
</reference>
<keyword evidence="2" id="KW-0597">Phosphoprotein</keyword>
<dbReference type="EMBL" id="KU168298">
    <property type="protein sequence ID" value="ALX35473.1"/>
    <property type="molecule type" value="Genomic_RNA"/>
</dbReference>
<gene>
    <name evidence="10 12" type="primary">vpu</name>
</gene>
<dbReference type="GO" id="GO:0032801">
    <property type="term" value="P:receptor catabolic process"/>
    <property type="evidence" value="ECO:0007669"/>
    <property type="project" value="InterPro"/>
</dbReference>
<dbReference type="GO" id="GO:0005261">
    <property type="term" value="F:monoatomic cation channel activity"/>
    <property type="evidence" value="ECO:0007669"/>
    <property type="project" value="InterPro"/>
</dbReference>
<comment type="subcellular location">
    <subcellularLocation>
        <location evidence="10">Host membrane</location>
        <topology evidence="10">Single-pass type I membrane protein</topology>
    </subcellularLocation>
</comment>
<comment type="function">
    <text evidence="10">Enhances virion budding, by targeting human CD4 and Tetherin/BST2 to proteasome degradation. Degradation of CD4 prevents any unwanted premature interactions between viral Env and its receptor human CD4 in the endoplasmic reticulum. Degradation of antiretroviral protein Tetherin/BST2 is important for virion budding, as BST2 tethers new viral particles to the host cell membrane. Mechanistically, Vpu bridges either CD4 or BST2 to BTRC, a substrate recognition subunit of the Skp1/Cullin/F-box protein E3 ubiquitin ligase, induces their ubiquitination and subsequent proteasomal degradation. The alteration of the E3 ligase specificity by Vpu seems to interfere with the degradation of host IKBKB, leading to NF-kappa-B down-regulation and subsequent apoptosis. Acts as a viroporin that forms an oligomeric ion channel in membranes. Modulates the host DNA repair mechanisms to promote degradation of nuclear viral cDNA in cells that are already productively infected in order to suppress immune sensing and proviral hyper-integration (superinfection). Manipulates PML-NBs and modulates SUMOylation of host BLM protein thereby enhancing its DNA-end processing activity toward viral unintegrated linear DNA. Also inhibits RAD52-mediated homologous repair of viral cDNA, preventing the generation of dead-end circular forms of single copies of the long terminal repeat and permitting sustained nucleolytic attack.</text>
</comment>
<evidence type="ECO:0000256" key="9">
    <source>
        <dbReference type="ARBA" id="ARBA00023303"/>
    </source>
</evidence>
<feature type="transmembrane region" description="Helical" evidence="10">
    <location>
        <begin position="12"/>
        <end position="33"/>
    </location>
</feature>
<keyword evidence="9 10" id="KW-0407">Ion channel</keyword>
<name>A0A0U4EVL9_HV1</name>
<evidence type="ECO:0000256" key="8">
    <source>
        <dbReference type="ARBA" id="ARBA00023136"/>
    </source>
</evidence>
<keyword evidence="8 10" id="KW-0472">Membrane</keyword>
<proteinExistence type="inferred from homology"/>
<reference evidence="11 13" key="1">
    <citation type="journal article" date="2015" name="J. Clin. Microbiol.">
        <title>A PAN-HIV STRATEGY FOR COMPLETE GENOME SEQUENCING.</title>
        <authorList>
            <person name="Berg M.G."/>
            <person name="Yamaguchi J."/>
            <person name="Alessandri-Gradt E."/>
            <person name="Tell R.W."/>
            <person name="Plantier J.C."/>
            <person name="Brennan C.A."/>
        </authorList>
    </citation>
    <scope>NUCLEOTIDE SEQUENCE [LARGE SCALE GENOMIC DNA]</scope>
    <source>
        <strain evidence="11">LA55RBF206</strain>
    </source>
</reference>
<evidence type="ECO:0000313" key="11">
    <source>
        <dbReference type="EMBL" id="ALX35473.1"/>
    </source>
</evidence>
<organism evidence="11 13">
    <name type="scientific">Human immunodeficiency virus type 1</name>
    <name type="common">HIV-1</name>
    <dbReference type="NCBI Taxonomy" id="11676"/>
    <lineage>
        <taxon>Viruses</taxon>
        <taxon>Riboviria</taxon>
        <taxon>Pararnavirae</taxon>
        <taxon>Artverviricota</taxon>
        <taxon>Revtraviricetes</taxon>
        <taxon>Ortervirales</taxon>
        <taxon>Retroviridae</taxon>
        <taxon>Orthoretrovirinae</taxon>
        <taxon>Lentivirus</taxon>
        <taxon>Lentivirus humimdef1</taxon>
    </lineage>
</organism>
<evidence type="ECO:0000256" key="3">
    <source>
        <dbReference type="ARBA" id="ARBA00022581"/>
    </source>
</evidence>
<dbReference type="GO" id="GO:0019076">
    <property type="term" value="P:viral release from host cell"/>
    <property type="evidence" value="ECO:0007669"/>
    <property type="project" value="UniProtKB-UniRule"/>
</dbReference>
<evidence type="ECO:0000256" key="10">
    <source>
        <dbReference type="RuleBase" id="RU364058"/>
    </source>
</evidence>
<organismHost>
    <name type="scientific">Homo sapiens</name>
    <name type="common">Human</name>
    <dbReference type="NCBI Taxonomy" id="9606"/>
</organismHost>
<protein>
    <recommendedName>
        <fullName evidence="10">Protein Vpu</fullName>
    </recommendedName>
    <alternativeName>
        <fullName evidence="10">U ORF protein</fullName>
    </alternativeName>
    <alternativeName>
        <fullName evidence="10">Viral protein U</fullName>
    </alternativeName>
</protein>
<dbReference type="Proteomes" id="UP000107814">
    <property type="component" value="Segment"/>
</dbReference>
<keyword evidence="4 10" id="KW-0812">Transmembrane</keyword>
<evidence type="ECO:0000313" key="12">
    <source>
        <dbReference type="EMBL" id="APZ84127.1"/>
    </source>
</evidence>
<evidence type="ECO:0000256" key="4">
    <source>
        <dbReference type="ARBA" id="ARBA00022692"/>
    </source>
</evidence>
<keyword evidence="1 10" id="KW-0813">Transport</keyword>
<evidence type="ECO:0000256" key="2">
    <source>
        <dbReference type="ARBA" id="ARBA00022553"/>
    </source>
</evidence>
<keyword evidence="3 10" id="KW-0945">Host-virus interaction</keyword>